<keyword evidence="3" id="KW-1185">Reference proteome</keyword>
<dbReference type="RefSeq" id="WP_378284957.1">
    <property type="nucleotide sequence ID" value="NZ_JBHSON010000040.1"/>
</dbReference>
<dbReference type="Proteomes" id="UP001596074">
    <property type="component" value="Unassembled WGS sequence"/>
</dbReference>
<feature type="region of interest" description="Disordered" evidence="1">
    <location>
        <begin position="1"/>
        <end position="23"/>
    </location>
</feature>
<evidence type="ECO:0000313" key="3">
    <source>
        <dbReference type="Proteomes" id="UP001596074"/>
    </source>
</evidence>
<evidence type="ECO:0000313" key="2">
    <source>
        <dbReference type="EMBL" id="MFC5749238.1"/>
    </source>
</evidence>
<evidence type="ECO:0008006" key="4">
    <source>
        <dbReference type="Google" id="ProtNLM"/>
    </source>
</evidence>
<gene>
    <name evidence="2" type="ORF">ACFPZN_26770</name>
</gene>
<accession>A0ABW1A3X2</accession>
<comment type="caution">
    <text evidence="2">The sequence shown here is derived from an EMBL/GenBank/DDBJ whole genome shotgun (WGS) entry which is preliminary data.</text>
</comment>
<reference evidence="3" key="1">
    <citation type="journal article" date="2019" name="Int. J. Syst. Evol. Microbiol.">
        <title>The Global Catalogue of Microorganisms (GCM) 10K type strain sequencing project: providing services to taxonomists for standard genome sequencing and annotation.</title>
        <authorList>
            <consortium name="The Broad Institute Genomics Platform"/>
            <consortium name="The Broad Institute Genome Sequencing Center for Infectious Disease"/>
            <person name="Wu L."/>
            <person name="Ma J."/>
        </authorList>
    </citation>
    <scope>NUCLEOTIDE SEQUENCE [LARGE SCALE GENOMIC DNA]</scope>
    <source>
        <strain evidence="3">KCTC 42087</strain>
    </source>
</reference>
<sequence length="105" mass="11564">MWFGRGRHAATDGQRRRTGNQRREHLERLGRAVGARPGFKCRVGEEGGVHALHVEKGGTSLEVGCDFRDGRWWFTWPGDGRAIVPVAALYGAVRVIVQELGGARA</sequence>
<name>A0ABW1A3X2_9ACTN</name>
<feature type="compositionally biased region" description="Basic and acidic residues" evidence="1">
    <location>
        <begin position="9"/>
        <end position="23"/>
    </location>
</feature>
<evidence type="ECO:0000256" key="1">
    <source>
        <dbReference type="SAM" id="MobiDB-lite"/>
    </source>
</evidence>
<dbReference type="EMBL" id="JBHSON010000040">
    <property type="protein sequence ID" value="MFC5749238.1"/>
    <property type="molecule type" value="Genomic_DNA"/>
</dbReference>
<protein>
    <recommendedName>
        <fullName evidence="4">DUF3024 domain-containing protein</fullName>
    </recommendedName>
</protein>
<proteinExistence type="predicted"/>
<organism evidence="2 3">
    <name type="scientific">Actinomadura rugatobispora</name>
    <dbReference type="NCBI Taxonomy" id="1994"/>
    <lineage>
        <taxon>Bacteria</taxon>
        <taxon>Bacillati</taxon>
        <taxon>Actinomycetota</taxon>
        <taxon>Actinomycetes</taxon>
        <taxon>Streptosporangiales</taxon>
        <taxon>Thermomonosporaceae</taxon>
        <taxon>Actinomadura</taxon>
    </lineage>
</organism>